<comment type="caution">
    <text evidence="2">The sequence shown here is derived from an EMBL/GenBank/DDBJ whole genome shotgun (WGS) entry which is preliminary data.</text>
</comment>
<protein>
    <submittedName>
        <fullName evidence="2">Uncharacterized protein</fullName>
    </submittedName>
</protein>
<dbReference type="InterPro" id="IPR032675">
    <property type="entry name" value="LRR_dom_sf"/>
</dbReference>
<feature type="non-terminal residue" evidence="2">
    <location>
        <position position="1"/>
    </location>
</feature>
<name>A0A9P5RRE8_9FUNG</name>
<organism evidence="2 3">
    <name type="scientific">Linnemannia schmuckeri</name>
    <dbReference type="NCBI Taxonomy" id="64567"/>
    <lineage>
        <taxon>Eukaryota</taxon>
        <taxon>Fungi</taxon>
        <taxon>Fungi incertae sedis</taxon>
        <taxon>Mucoromycota</taxon>
        <taxon>Mortierellomycotina</taxon>
        <taxon>Mortierellomycetes</taxon>
        <taxon>Mortierellales</taxon>
        <taxon>Mortierellaceae</taxon>
        <taxon>Linnemannia</taxon>
    </lineage>
</organism>
<evidence type="ECO:0000313" key="2">
    <source>
        <dbReference type="EMBL" id="KAF9136826.1"/>
    </source>
</evidence>
<dbReference type="AlphaFoldDB" id="A0A9P5RRE8"/>
<proteinExistence type="predicted"/>
<dbReference type="Proteomes" id="UP000748756">
    <property type="component" value="Unassembled WGS sequence"/>
</dbReference>
<dbReference type="EMBL" id="JAAAUQ010001624">
    <property type="protein sequence ID" value="KAF9136826.1"/>
    <property type="molecule type" value="Genomic_DNA"/>
</dbReference>
<dbReference type="Gene3D" id="3.80.10.10">
    <property type="entry name" value="Ribonuclease Inhibitor"/>
    <property type="match status" value="1"/>
</dbReference>
<reference evidence="2" key="1">
    <citation type="journal article" date="2020" name="Fungal Divers.">
        <title>Resolving the Mortierellaceae phylogeny through synthesis of multi-gene phylogenetics and phylogenomics.</title>
        <authorList>
            <person name="Vandepol N."/>
            <person name="Liber J."/>
            <person name="Desiro A."/>
            <person name="Na H."/>
            <person name="Kennedy M."/>
            <person name="Barry K."/>
            <person name="Grigoriev I.V."/>
            <person name="Miller A.N."/>
            <person name="O'Donnell K."/>
            <person name="Stajich J.E."/>
            <person name="Bonito G."/>
        </authorList>
    </citation>
    <scope>NUCLEOTIDE SEQUENCE</scope>
    <source>
        <strain evidence="2">NRRL 6426</strain>
    </source>
</reference>
<evidence type="ECO:0000256" key="1">
    <source>
        <dbReference type="SAM" id="SignalP"/>
    </source>
</evidence>
<evidence type="ECO:0000313" key="3">
    <source>
        <dbReference type="Proteomes" id="UP000748756"/>
    </source>
</evidence>
<feature type="chain" id="PRO_5040172871" evidence="1">
    <location>
        <begin position="31"/>
        <end position="229"/>
    </location>
</feature>
<keyword evidence="3" id="KW-1185">Reference proteome</keyword>
<accession>A0A9P5RRE8</accession>
<feature type="signal peptide" evidence="1">
    <location>
        <begin position="1"/>
        <end position="30"/>
    </location>
</feature>
<gene>
    <name evidence="2" type="ORF">BG015_002985</name>
</gene>
<sequence>WIRRLRVCVHLVSLHIQAVCLAELRVLVNALKPSTTTSTSVFPHLHSIHIDNFGAWLPDRLDENMAELLRACQTRWRSVNLPSLGTVAVETLIKHCGMLEHLVVRRCLGLTSASMQKILSSSPRLVTFSTLESDSLTVRETTHITVKDYIDLDSSLSSQQLLKSWQCELTLEVFRAKIAESLNQTSAHCTVWVPYPQASPKKRTRTKVTISNTMSMNVLRDSQTSNNSS</sequence>
<dbReference type="OrthoDB" id="2446104at2759"/>
<keyword evidence="1" id="KW-0732">Signal</keyword>